<accession>A0A1A8C4Z6</accession>
<dbReference type="EMBL" id="HADZ01010182">
    <property type="protein sequence ID" value="SBP74123.1"/>
    <property type="molecule type" value="Transcribed_RNA"/>
</dbReference>
<reference evidence="1" key="2">
    <citation type="submission" date="2016-06" db="EMBL/GenBank/DDBJ databases">
        <title>The genome of a short-lived fish provides insights into sex chromosome evolution and the genetic control of aging.</title>
        <authorList>
            <person name="Reichwald K."/>
            <person name="Felder M."/>
            <person name="Petzold A."/>
            <person name="Koch P."/>
            <person name="Groth M."/>
            <person name="Platzer M."/>
        </authorList>
    </citation>
    <scope>NUCLEOTIDE SEQUENCE</scope>
    <source>
        <tissue evidence="1">Brain</tissue>
    </source>
</reference>
<feature type="non-terminal residue" evidence="1">
    <location>
        <position position="42"/>
    </location>
</feature>
<name>A0A1A8C4Z6_NOTKA</name>
<evidence type="ECO:0000313" key="1">
    <source>
        <dbReference type="EMBL" id="SBP74123.1"/>
    </source>
</evidence>
<dbReference type="AlphaFoldDB" id="A0A1A8C4Z6"/>
<organism evidence="1">
    <name type="scientific">Nothobranchius kadleci</name>
    <name type="common">African annual killifish</name>
    <dbReference type="NCBI Taxonomy" id="1051664"/>
    <lineage>
        <taxon>Eukaryota</taxon>
        <taxon>Metazoa</taxon>
        <taxon>Chordata</taxon>
        <taxon>Craniata</taxon>
        <taxon>Vertebrata</taxon>
        <taxon>Euteleostomi</taxon>
        <taxon>Actinopterygii</taxon>
        <taxon>Neopterygii</taxon>
        <taxon>Teleostei</taxon>
        <taxon>Neoteleostei</taxon>
        <taxon>Acanthomorphata</taxon>
        <taxon>Ovalentaria</taxon>
        <taxon>Atherinomorphae</taxon>
        <taxon>Cyprinodontiformes</taxon>
        <taxon>Nothobranchiidae</taxon>
        <taxon>Nothobranchius</taxon>
    </lineage>
</organism>
<reference evidence="1" key="1">
    <citation type="submission" date="2016-05" db="EMBL/GenBank/DDBJ databases">
        <authorList>
            <person name="Lavstsen T."/>
            <person name="Jespersen J.S."/>
        </authorList>
    </citation>
    <scope>NUCLEOTIDE SEQUENCE</scope>
    <source>
        <tissue evidence="1">Brain</tissue>
    </source>
</reference>
<proteinExistence type="predicted"/>
<sequence length="42" mass="4820">PRVGGHPALCVCATNPLSWSMQLPWVDYAHNSHILLHWKVHF</sequence>
<feature type="non-terminal residue" evidence="1">
    <location>
        <position position="1"/>
    </location>
</feature>
<protein>
    <submittedName>
        <fullName evidence="1">Uncharacterized protein</fullName>
    </submittedName>
</protein>
<gene>
    <name evidence="1" type="primary">CU459095.1</name>
</gene>